<dbReference type="AlphaFoldDB" id="A0A2L1KN79"/>
<dbReference type="EMBL" id="MF344581">
    <property type="protein sequence ID" value="AVE23950.1"/>
    <property type="molecule type" value="Genomic_DNA"/>
</dbReference>
<proteinExistence type="predicted"/>
<reference evidence="1" key="1">
    <citation type="submission" date="2017-06" db="EMBL/GenBank/DDBJ databases">
        <title>Complete sequence of p13E573-HI2.</title>
        <authorList>
            <person name="Jiang X."/>
            <person name="Feng J."/>
            <person name="Zeng L."/>
            <person name="Zhang D."/>
            <person name="Zhan Z."/>
            <person name="Zhao Y."/>
            <person name="Luo W."/>
            <person name="Zhou D."/>
        </authorList>
    </citation>
    <scope>NUCLEOTIDE SEQUENCE</scope>
    <source>
        <strain evidence="1">13E573</strain>
        <plasmid evidence="1">p13E573-HI2</plasmid>
    </source>
</reference>
<evidence type="ECO:0000313" key="1">
    <source>
        <dbReference type="EMBL" id="AVE23950.1"/>
    </source>
</evidence>
<sequence length="40" mass="4448">MRSPLFPVRARTSTGEIFPDWITLRLLNGLREVGLFGSGS</sequence>
<organism evidence="1">
    <name type="scientific">Enterobacter cloacae</name>
    <dbReference type="NCBI Taxonomy" id="550"/>
    <lineage>
        <taxon>Bacteria</taxon>
        <taxon>Pseudomonadati</taxon>
        <taxon>Pseudomonadota</taxon>
        <taxon>Gammaproteobacteria</taxon>
        <taxon>Enterobacterales</taxon>
        <taxon>Enterobacteriaceae</taxon>
        <taxon>Enterobacter</taxon>
        <taxon>Enterobacter cloacae complex</taxon>
    </lineage>
</organism>
<protein>
    <submittedName>
        <fullName evidence="1">Uncharacterized protein</fullName>
    </submittedName>
</protein>
<geneLocation type="plasmid" evidence="1">
    <name>p13E573-HI2</name>
</geneLocation>
<name>A0A2L1KN79_ENTCL</name>
<accession>A0A2L1KN79</accession>
<keyword evidence="1" id="KW-0614">Plasmid</keyword>